<name>A0ABQ5CP32_9ASTR</name>
<evidence type="ECO:0000313" key="1">
    <source>
        <dbReference type="EMBL" id="GJT28841.1"/>
    </source>
</evidence>
<dbReference type="Proteomes" id="UP001151760">
    <property type="component" value="Unassembled WGS sequence"/>
</dbReference>
<sequence>MNRTTLGHALMIPSSVKWLTILRNDEEVRGRGGIRKLSDRQDIGWIVNQRDMMPLEYCVDDVKRLRCILLEKALVKDISRMRFSIGIPADRINLGLLPPSHKSKMKEVVHETAPELLGERFYVGPCRLRGDDNRYCSSEEEG</sequence>
<keyword evidence="2" id="KW-1185">Reference proteome</keyword>
<reference evidence="1" key="2">
    <citation type="submission" date="2022-01" db="EMBL/GenBank/DDBJ databases">
        <authorList>
            <person name="Yamashiro T."/>
            <person name="Shiraishi A."/>
            <person name="Satake H."/>
            <person name="Nakayama K."/>
        </authorList>
    </citation>
    <scope>NUCLEOTIDE SEQUENCE</scope>
</reference>
<accession>A0ABQ5CP32</accession>
<evidence type="ECO:0000313" key="2">
    <source>
        <dbReference type="Proteomes" id="UP001151760"/>
    </source>
</evidence>
<organism evidence="1 2">
    <name type="scientific">Tanacetum coccineum</name>
    <dbReference type="NCBI Taxonomy" id="301880"/>
    <lineage>
        <taxon>Eukaryota</taxon>
        <taxon>Viridiplantae</taxon>
        <taxon>Streptophyta</taxon>
        <taxon>Embryophyta</taxon>
        <taxon>Tracheophyta</taxon>
        <taxon>Spermatophyta</taxon>
        <taxon>Magnoliopsida</taxon>
        <taxon>eudicotyledons</taxon>
        <taxon>Gunneridae</taxon>
        <taxon>Pentapetalae</taxon>
        <taxon>asterids</taxon>
        <taxon>campanulids</taxon>
        <taxon>Asterales</taxon>
        <taxon>Asteraceae</taxon>
        <taxon>Asteroideae</taxon>
        <taxon>Anthemideae</taxon>
        <taxon>Anthemidinae</taxon>
        <taxon>Tanacetum</taxon>
    </lineage>
</organism>
<reference evidence="1" key="1">
    <citation type="journal article" date="2022" name="Int. J. Mol. Sci.">
        <title>Draft Genome of Tanacetum Coccineum: Genomic Comparison of Closely Related Tanacetum-Family Plants.</title>
        <authorList>
            <person name="Yamashiro T."/>
            <person name="Shiraishi A."/>
            <person name="Nakayama K."/>
            <person name="Satake H."/>
        </authorList>
    </citation>
    <scope>NUCLEOTIDE SEQUENCE</scope>
</reference>
<gene>
    <name evidence="1" type="ORF">Tco_0909116</name>
</gene>
<comment type="caution">
    <text evidence="1">The sequence shown here is derived from an EMBL/GenBank/DDBJ whole genome shotgun (WGS) entry which is preliminary data.</text>
</comment>
<dbReference type="EMBL" id="BQNB010014493">
    <property type="protein sequence ID" value="GJT28841.1"/>
    <property type="molecule type" value="Genomic_DNA"/>
</dbReference>
<proteinExistence type="predicted"/>
<protein>
    <submittedName>
        <fullName evidence="1">Uncharacterized protein</fullName>
    </submittedName>
</protein>